<dbReference type="PANTHER" id="PTHR10229">
    <property type="entry name" value="GTP-BINDING PROTEIN HFLX"/>
    <property type="match status" value="1"/>
</dbReference>
<proteinExistence type="inferred from homology"/>
<evidence type="ECO:0000256" key="5">
    <source>
        <dbReference type="ARBA" id="ARBA00023134"/>
    </source>
</evidence>
<gene>
    <name evidence="9" type="ORF">CAMP_LOCUS15274</name>
</gene>
<dbReference type="Gene3D" id="3.40.50.11060">
    <property type="entry name" value="GTPase HflX, N-terminal domain"/>
    <property type="match status" value="1"/>
</dbReference>
<keyword evidence="4" id="KW-0460">Magnesium</keyword>
<evidence type="ECO:0000256" key="2">
    <source>
        <dbReference type="ARBA" id="ARBA00022723"/>
    </source>
</evidence>
<dbReference type="PRINTS" id="PR00326">
    <property type="entry name" value="GTP1OBG"/>
</dbReference>
<dbReference type="InterPro" id="IPR042108">
    <property type="entry name" value="GTPase_HflX_N_sf"/>
</dbReference>
<dbReference type="SUPFAM" id="SSF54928">
    <property type="entry name" value="RNA-binding domain, RBD"/>
    <property type="match status" value="1"/>
</dbReference>
<dbReference type="AlphaFoldDB" id="A0A9P1N9E3"/>
<dbReference type="GO" id="GO:0000184">
    <property type="term" value="P:nuclear-transcribed mRNA catabolic process, nonsense-mediated decay"/>
    <property type="evidence" value="ECO:0007669"/>
    <property type="project" value="UniProtKB-KW"/>
</dbReference>
<protein>
    <recommendedName>
        <fullName evidence="8">Hflx-type G domain-containing protein</fullName>
    </recommendedName>
</protein>
<dbReference type="Pfam" id="PF01926">
    <property type="entry name" value="MMR_HSR1"/>
    <property type="match status" value="1"/>
</dbReference>
<feature type="region of interest" description="Disordered" evidence="7">
    <location>
        <begin position="706"/>
        <end position="772"/>
    </location>
</feature>
<dbReference type="PANTHER" id="PTHR10229:SF0">
    <property type="entry name" value="GTP-BINDING PROTEIN 6-RELATED"/>
    <property type="match status" value="1"/>
</dbReference>
<keyword evidence="3" id="KW-0547">Nucleotide-binding</keyword>
<dbReference type="InterPro" id="IPR035979">
    <property type="entry name" value="RBD_domain_sf"/>
</dbReference>
<keyword evidence="6" id="KW-0866">Nonsense-mediated mRNA decay</keyword>
<dbReference type="InterPro" id="IPR025121">
    <property type="entry name" value="GTPase_HflX_N"/>
</dbReference>
<dbReference type="OrthoDB" id="10268034at2759"/>
<dbReference type="InterPro" id="IPR032305">
    <property type="entry name" value="GTP-bd_M"/>
</dbReference>
<dbReference type="CDD" id="cd01878">
    <property type="entry name" value="HflX"/>
    <property type="match status" value="1"/>
</dbReference>
<dbReference type="Pfam" id="PF13167">
    <property type="entry name" value="GTP-bdg_N"/>
    <property type="match status" value="1"/>
</dbReference>
<dbReference type="GO" id="GO:0005525">
    <property type="term" value="F:GTP binding"/>
    <property type="evidence" value="ECO:0007669"/>
    <property type="project" value="UniProtKB-KW"/>
</dbReference>
<dbReference type="PROSITE" id="PS51705">
    <property type="entry name" value="G_HFLX"/>
    <property type="match status" value="1"/>
</dbReference>
<dbReference type="SUPFAM" id="SSF52540">
    <property type="entry name" value="P-loop containing nucleoside triphosphate hydrolases"/>
    <property type="match status" value="1"/>
</dbReference>
<dbReference type="Pfam" id="PF16360">
    <property type="entry name" value="GTP-bdg_M"/>
    <property type="match status" value="1"/>
</dbReference>
<feature type="compositionally biased region" description="Basic and acidic residues" evidence="7">
    <location>
        <begin position="642"/>
        <end position="691"/>
    </location>
</feature>
<dbReference type="InterPro" id="IPR006073">
    <property type="entry name" value="GTP-bd"/>
</dbReference>
<evidence type="ECO:0000256" key="1">
    <source>
        <dbReference type="ARBA" id="ARBA00005991"/>
    </source>
</evidence>
<dbReference type="InterPro" id="IPR012677">
    <property type="entry name" value="Nucleotide-bd_a/b_plait_sf"/>
</dbReference>
<evidence type="ECO:0000313" key="10">
    <source>
        <dbReference type="Proteomes" id="UP001152747"/>
    </source>
</evidence>
<dbReference type="FunFam" id="3.40.50.300:FF:000886">
    <property type="entry name" value="Putative GTP-binding protein 6"/>
    <property type="match status" value="1"/>
</dbReference>
<evidence type="ECO:0000256" key="3">
    <source>
        <dbReference type="ARBA" id="ARBA00022741"/>
    </source>
</evidence>
<accession>A0A9P1N9E3</accession>
<dbReference type="Pfam" id="PF03467">
    <property type="entry name" value="Smg4_UPF3"/>
    <property type="match status" value="1"/>
</dbReference>
<dbReference type="GO" id="GO:0046872">
    <property type="term" value="F:metal ion binding"/>
    <property type="evidence" value="ECO:0007669"/>
    <property type="project" value="UniProtKB-KW"/>
</dbReference>
<evidence type="ECO:0000256" key="4">
    <source>
        <dbReference type="ARBA" id="ARBA00022842"/>
    </source>
</evidence>
<feature type="region of interest" description="Disordered" evidence="7">
    <location>
        <begin position="619"/>
        <end position="691"/>
    </location>
</feature>
<feature type="compositionally biased region" description="Basic and acidic residues" evidence="7">
    <location>
        <begin position="718"/>
        <end position="732"/>
    </location>
</feature>
<dbReference type="InterPro" id="IPR030394">
    <property type="entry name" value="G_HFLX_dom"/>
</dbReference>
<dbReference type="Gene3D" id="3.30.70.330">
    <property type="match status" value="1"/>
</dbReference>
<keyword evidence="10" id="KW-1185">Reference proteome</keyword>
<feature type="compositionally biased region" description="Basic and acidic residues" evidence="7">
    <location>
        <begin position="739"/>
        <end position="761"/>
    </location>
</feature>
<dbReference type="NCBIfam" id="TIGR03156">
    <property type="entry name" value="GTP_HflX"/>
    <property type="match status" value="1"/>
</dbReference>
<dbReference type="GO" id="GO:0043022">
    <property type="term" value="F:ribosome binding"/>
    <property type="evidence" value="ECO:0007669"/>
    <property type="project" value="TreeGrafter"/>
</dbReference>
<dbReference type="GO" id="GO:0005737">
    <property type="term" value="C:cytoplasm"/>
    <property type="evidence" value="ECO:0007669"/>
    <property type="project" value="TreeGrafter"/>
</dbReference>
<dbReference type="InterPro" id="IPR005120">
    <property type="entry name" value="UPF3_dom"/>
</dbReference>
<comment type="similarity">
    <text evidence="1">Belongs to the RENT3 family.</text>
</comment>
<dbReference type="InterPro" id="IPR016496">
    <property type="entry name" value="GTPase_HflX"/>
</dbReference>
<feature type="domain" description="Hflx-type G" evidence="8">
    <location>
        <begin position="227"/>
        <end position="391"/>
    </location>
</feature>
<dbReference type="CDD" id="cd12455">
    <property type="entry name" value="RRM_like_Smg4_UPF3"/>
    <property type="match status" value="1"/>
</dbReference>
<dbReference type="InterPro" id="IPR027417">
    <property type="entry name" value="P-loop_NTPase"/>
</dbReference>
<evidence type="ECO:0000259" key="8">
    <source>
        <dbReference type="PROSITE" id="PS51705"/>
    </source>
</evidence>
<organism evidence="9 10">
    <name type="scientific">Caenorhabditis angaria</name>
    <dbReference type="NCBI Taxonomy" id="860376"/>
    <lineage>
        <taxon>Eukaryota</taxon>
        <taxon>Metazoa</taxon>
        <taxon>Ecdysozoa</taxon>
        <taxon>Nematoda</taxon>
        <taxon>Chromadorea</taxon>
        <taxon>Rhabditida</taxon>
        <taxon>Rhabditina</taxon>
        <taxon>Rhabditomorpha</taxon>
        <taxon>Rhabditoidea</taxon>
        <taxon>Rhabditidae</taxon>
        <taxon>Peloderinae</taxon>
        <taxon>Caenorhabditis</taxon>
    </lineage>
</organism>
<keyword evidence="5" id="KW-0342">GTP-binding</keyword>
<comment type="caution">
    <text evidence="9">The sequence shown here is derived from an EMBL/GenBank/DDBJ whole genome shotgun (WGS) entry which is preliminary data.</text>
</comment>
<dbReference type="Proteomes" id="UP001152747">
    <property type="component" value="Unassembled WGS sequence"/>
</dbReference>
<evidence type="ECO:0000313" key="9">
    <source>
        <dbReference type="EMBL" id="CAI5452637.1"/>
    </source>
</evidence>
<dbReference type="EMBL" id="CANHGI010000005">
    <property type="protein sequence ID" value="CAI5452637.1"/>
    <property type="molecule type" value="Genomic_DNA"/>
</dbReference>
<dbReference type="GO" id="GO:0003676">
    <property type="term" value="F:nucleic acid binding"/>
    <property type="evidence" value="ECO:0007669"/>
    <property type="project" value="InterPro"/>
</dbReference>
<keyword evidence="2" id="KW-0479">Metal-binding</keyword>
<evidence type="ECO:0000256" key="7">
    <source>
        <dbReference type="SAM" id="MobiDB-lite"/>
    </source>
</evidence>
<evidence type="ECO:0000256" key="6">
    <source>
        <dbReference type="ARBA" id="ARBA00023161"/>
    </source>
</evidence>
<reference evidence="9" key="1">
    <citation type="submission" date="2022-11" db="EMBL/GenBank/DDBJ databases">
        <authorList>
            <person name="Kikuchi T."/>
        </authorList>
    </citation>
    <scope>NUCLEOTIDE SEQUENCE</scope>
    <source>
        <strain evidence="9">PS1010</strain>
    </source>
</reference>
<dbReference type="Gene3D" id="3.40.50.300">
    <property type="entry name" value="P-loop containing nucleotide triphosphate hydrolases"/>
    <property type="match status" value="1"/>
</dbReference>
<sequence length="772" mass="88876">MLRFRQTVRFFSSAEFATNLASTSTVNKSWQVLVVHPKVRWGSGSASILKNADRQLEEAVSLVNNLSNMIAVDSLIMPVDYNTKRKSIWATGNLEKLVEKREEARATALMVNVDVLSPMQQEELFRIFEVPIFDRYNIVLSIFKEYAMTEEARLQIALAELPYIRSRIQSLNSKRLSGKSEILHVSEQYVEYDGDLAENLRKKEQELRKQLRELKDDEHISQDSGTATVAVVGYTNAGKTSLVKKLTGAANLDPKDRLFATLDTTRHFAKLPSGRRVLFADTIGFLSDLPIHLISAFEATLAHVKFADVIIHLRDISNPDWKAQEEDVINTLKSIGVEEEIMGKRMIMVDNKIDKCSFVPLPSESFHISCKTGNGFQELILKIDEKVIETTKCKRIRIKLDVRSPIVEWLYRNQFVITEPIADGNILNFDVMTENVKIVMRHLPRFITETEVLQIIGEFPPEVLSYYFSPADISFEPLAFASMYIVFSSFCDSLFEFEKRFEGYIFVDSKGIDSMCNIEVATYQSHAKCNRDEMKKDSKCGKITEESYFKKFMKKLEETESTPIITLEQQILRLGRGDDAKTQLERLDTPLVKFIYNEQIEKQQAKLYRNIQREAKRSTRIAMDSAGTSEENGRRISGAAVIRRERKAENIGSGRGDEKKGEPRIRDKEKEKEKKKEKKLLDPVKLEKKRERDAIRKQKFLEKKWMNDHGIKPTPPEVLKEAREVKKKEYPKTSRNYRAIRETPKNLGDHVGEDWIKRLTDPKSNLRKSSES</sequence>
<name>A0A9P1N9E3_9PELO</name>